<evidence type="ECO:0000313" key="2">
    <source>
        <dbReference type="Proteomes" id="UP001595075"/>
    </source>
</evidence>
<evidence type="ECO:0000313" key="1">
    <source>
        <dbReference type="EMBL" id="KAL2073620.1"/>
    </source>
</evidence>
<dbReference type="EMBL" id="JAZHXI010000003">
    <property type="protein sequence ID" value="KAL2073620.1"/>
    <property type="molecule type" value="Genomic_DNA"/>
</dbReference>
<protein>
    <submittedName>
        <fullName evidence="1">Uncharacterized protein</fullName>
    </submittedName>
</protein>
<keyword evidence="2" id="KW-1185">Reference proteome</keyword>
<comment type="caution">
    <text evidence="1">The sequence shown here is derived from an EMBL/GenBank/DDBJ whole genome shotgun (WGS) entry which is preliminary data.</text>
</comment>
<dbReference type="Proteomes" id="UP001595075">
    <property type="component" value="Unassembled WGS sequence"/>
</dbReference>
<accession>A0ABR4CUR3</accession>
<organism evidence="1 2">
    <name type="scientific">Oculimacula yallundae</name>
    <dbReference type="NCBI Taxonomy" id="86028"/>
    <lineage>
        <taxon>Eukaryota</taxon>
        <taxon>Fungi</taxon>
        <taxon>Dikarya</taxon>
        <taxon>Ascomycota</taxon>
        <taxon>Pezizomycotina</taxon>
        <taxon>Leotiomycetes</taxon>
        <taxon>Helotiales</taxon>
        <taxon>Ploettnerulaceae</taxon>
        <taxon>Oculimacula</taxon>
    </lineage>
</organism>
<name>A0ABR4CUR3_9HELO</name>
<sequence length="113" mass="12859">MIISLRSQDGFDLPRFTLSDSSTPCGIFIRDSFNKEERKKIVSIRRSGEALGYTPQDERREGCIVYLQVTPAMHKPKTEFVDSRNRWACETDIALTGGSVYGDYLLTALELFM</sequence>
<gene>
    <name evidence="1" type="ORF">VTL71DRAFT_10946</name>
</gene>
<proteinExistence type="predicted"/>
<reference evidence="1 2" key="1">
    <citation type="journal article" date="2024" name="Commun. Biol.">
        <title>Comparative genomic analysis of thermophilic fungi reveals convergent evolutionary adaptations and gene losses.</title>
        <authorList>
            <person name="Steindorff A.S."/>
            <person name="Aguilar-Pontes M.V."/>
            <person name="Robinson A.J."/>
            <person name="Andreopoulos B."/>
            <person name="LaButti K."/>
            <person name="Kuo A."/>
            <person name="Mondo S."/>
            <person name="Riley R."/>
            <person name="Otillar R."/>
            <person name="Haridas S."/>
            <person name="Lipzen A."/>
            <person name="Grimwood J."/>
            <person name="Schmutz J."/>
            <person name="Clum A."/>
            <person name="Reid I.D."/>
            <person name="Moisan M.C."/>
            <person name="Butler G."/>
            <person name="Nguyen T.T.M."/>
            <person name="Dewar K."/>
            <person name="Conant G."/>
            <person name="Drula E."/>
            <person name="Henrissat B."/>
            <person name="Hansel C."/>
            <person name="Singer S."/>
            <person name="Hutchinson M.I."/>
            <person name="de Vries R.P."/>
            <person name="Natvig D.O."/>
            <person name="Powell A.J."/>
            <person name="Tsang A."/>
            <person name="Grigoriev I.V."/>
        </authorList>
    </citation>
    <scope>NUCLEOTIDE SEQUENCE [LARGE SCALE GENOMIC DNA]</scope>
    <source>
        <strain evidence="1 2">CBS 494.80</strain>
    </source>
</reference>